<dbReference type="Pfam" id="PF24570">
    <property type="entry name" value="BACK_BPM_SPOP"/>
    <property type="match status" value="1"/>
</dbReference>
<dbReference type="GO" id="GO:0016567">
    <property type="term" value="P:protein ubiquitination"/>
    <property type="evidence" value="ECO:0007669"/>
    <property type="project" value="InterPro"/>
</dbReference>
<organism evidence="5 6">
    <name type="scientific">Miscanthus lutarioriparius</name>
    <dbReference type="NCBI Taxonomy" id="422564"/>
    <lineage>
        <taxon>Eukaryota</taxon>
        <taxon>Viridiplantae</taxon>
        <taxon>Streptophyta</taxon>
        <taxon>Embryophyta</taxon>
        <taxon>Tracheophyta</taxon>
        <taxon>Spermatophyta</taxon>
        <taxon>Magnoliopsida</taxon>
        <taxon>Liliopsida</taxon>
        <taxon>Poales</taxon>
        <taxon>Poaceae</taxon>
        <taxon>PACMAD clade</taxon>
        <taxon>Panicoideae</taxon>
        <taxon>Andropogonodae</taxon>
        <taxon>Andropogoneae</taxon>
        <taxon>Saccharinae</taxon>
        <taxon>Miscanthus</taxon>
    </lineage>
</organism>
<dbReference type="PROSITE" id="PS50144">
    <property type="entry name" value="MATH"/>
    <property type="match status" value="1"/>
</dbReference>
<dbReference type="PANTHER" id="PTHR26379">
    <property type="entry name" value="BTB/POZ AND MATH DOMAIN-CONTAINING PROTEIN 1"/>
    <property type="match status" value="1"/>
</dbReference>
<dbReference type="OrthoDB" id="6359816at2759"/>
<dbReference type="InterPro" id="IPR056423">
    <property type="entry name" value="BACK_BPM_SPOP"/>
</dbReference>
<protein>
    <submittedName>
        <fullName evidence="5">Uncharacterized protein</fullName>
    </submittedName>
</protein>
<evidence type="ECO:0000259" key="3">
    <source>
        <dbReference type="PROSITE" id="PS50097"/>
    </source>
</evidence>
<accession>A0A811R8M9</accession>
<dbReference type="Pfam" id="PF22486">
    <property type="entry name" value="MATH_2"/>
    <property type="match status" value="1"/>
</dbReference>
<evidence type="ECO:0000256" key="1">
    <source>
        <dbReference type="ARBA" id="ARBA00004906"/>
    </source>
</evidence>
<dbReference type="Gene3D" id="1.25.40.420">
    <property type="match status" value="1"/>
</dbReference>
<dbReference type="InterPro" id="IPR000210">
    <property type="entry name" value="BTB/POZ_dom"/>
</dbReference>
<gene>
    <name evidence="5" type="ORF">NCGR_LOCUS49767</name>
</gene>
<dbReference type="InterPro" id="IPR045005">
    <property type="entry name" value="BPM1-6"/>
</dbReference>
<comment type="caution">
    <text evidence="5">The sequence shown here is derived from an EMBL/GenBank/DDBJ whole genome shotgun (WGS) entry which is preliminary data.</text>
</comment>
<reference evidence="5" key="1">
    <citation type="submission" date="2020-10" db="EMBL/GenBank/DDBJ databases">
        <authorList>
            <person name="Han B."/>
            <person name="Lu T."/>
            <person name="Zhao Q."/>
            <person name="Huang X."/>
            <person name="Zhao Y."/>
        </authorList>
    </citation>
    <scope>NUCLEOTIDE SEQUENCE</scope>
</reference>
<proteinExistence type="inferred from homology"/>
<dbReference type="SMART" id="SM00061">
    <property type="entry name" value="MATH"/>
    <property type="match status" value="1"/>
</dbReference>
<evidence type="ECO:0000259" key="4">
    <source>
        <dbReference type="PROSITE" id="PS50144"/>
    </source>
</evidence>
<feature type="domain" description="BTB" evidence="3">
    <location>
        <begin position="227"/>
        <end position="298"/>
    </location>
</feature>
<dbReference type="Gene3D" id="3.30.710.10">
    <property type="entry name" value="Potassium Channel Kv1.1, Chain A"/>
    <property type="match status" value="1"/>
</dbReference>
<evidence type="ECO:0000256" key="2">
    <source>
        <dbReference type="ARBA" id="ARBA00010846"/>
    </source>
</evidence>
<dbReference type="SUPFAM" id="SSF54695">
    <property type="entry name" value="POZ domain"/>
    <property type="match status" value="1"/>
</dbReference>
<comment type="similarity">
    <text evidence="2">Belongs to the Tdpoz family.</text>
</comment>
<name>A0A811R8M9_9POAL</name>
<dbReference type="Proteomes" id="UP000604825">
    <property type="component" value="Unassembled WGS sequence"/>
</dbReference>
<dbReference type="PROSITE" id="PS50097">
    <property type="entry name" value="BTB"/>
    <property type="match status" value="1"/>
</dbReference>
<dbReference type="SUPFAM" id="SSF49599">
    <property type="entry name" value="TRAF domain-like"/>
    <property type="match status" value="1"/>
</dbReference>
<evidence type="ECO:0000313" key="6">
    <source>
        <dbReference type="Proteomes" id="UP000604825"/>
    </source>
</evidence>
<dbReference type="InterPro" id="IPR008974">
    <property type="entry name" value="TRAF-like"/>
</dbReference>
<dbReference type="PANTHER" id="PTHR26379:SF339">
    <property type="entry name" value="BTB DOMAIN-CONTAINING PROTEIN"/>
    <property type="match status" value="1"/>
</dbReference>
<dbReference type="Gene3D" id="2.60.210.10">
    <property type="entry name" value="Apoptosis, Tumor Necrosis Factor Receptor Associated Protein 2, Chain A"/>
    <property type="match status" value="1"/>
</dbReference>
<sequence>MQPVHEEKLKYQSRDLQRPWEREELSSFLPPMPMTASNIGGSRGEPLRSASAIVASTESGQHLLKIDGYSRTKDVPTGSRINSRSFRVGGHSWHILYYPNGLNSTCSDYISIFLQLDHNVPQGVRAKFTFSLLDHGGKPVPRYTLGSEHTFRDNSWGFLSFIKRDGLEKSEHLKDDRFTIRCDLTVTKEIQTMDIDTAAIPQPPVVVVPPSDLHRHLGGLLATSVGADVTFEVDTRTFAAHRCVLMARSPVFHAELSLSSLTTTNNGAAVAVQIEDMEAQGFEAFLHYMYTDSLPEMKGSEAAAMMLPDLVVAANRYKMERLRLVCEDKLSEFVNVTTVAVFLAFAVEQHCLGLKEVCLKFLEDPANLREVIKTDGLEHLSKSCPSVLKDMITKLAAAL</sequence>
<dbReference type="CDD" id="cd00121">
    <property type="entry name" value="MATH"/>
    <property type="match status" value="1"/>
</dbReference>
<feature type="domain" description="MATH" evidence="4">
    <location>
        <begin position="59"/>
        <end position="184"/>
    </location>
</feature>
<dbReference type="AlphaFoldDB" id="A0A811R8M9"/>
<dbReference type="Pfam" id="PF00651">
    <property type="entry name" value="BTB"/>
    <property type="match status" value="1"/>
</dbReference>
<evidence type="ECO:0000313" key="5">
    <source>
        <dbReference type="EMBL" id="CAD6266462.1"/>
    </source>
</evidence>
<dbReference type="InterPro" id="IPR011333">
    <property type="entry name" value="SKP1/BTB/POZ_sf"/>
</dbReference>
<comment type="pathway">
    <text evidence="1">Protein modification; protein ubiquitination.</text>
</comment>
<dbReference type="InterPro" id="IPR002083">
    <property type="entry name" value="MATH/TRAF_dom"/>
</dbReference>
<dbReference type="EMBL" id="CAJGYO010000013">
    <property type="protein sequence ID" value="CAD6266462.1"/>
    <property type="molecule type" value="Genomic_DNA"/>
</dbReference>
<dbReference type="SMART" id="SM00225">
    <property type="entry name" value="BTB"/>
    <property type="match status" value="1"/>
</dbReference>
<keyword evidence="6" id="KW-1185">Reference proteome</keyword>